<evidence type="ECO:0000259" key="4">
    <source>
        <dbReference type="SMART" id="SM00846"/>
    </source>
</evidence>
<dbReference type="CDD" id="cd18126">
    <property type="entry name" value="GAPDH_I_C"/>
    <property type="match status" value="1"/>
</dbReference>
<evidence type="ECO:0000256" key="2">
    <source>
        <dbReference type="ARBA" id="ARBA00023002"/>
    </source>
</evidence>
<evidence type="ECO:0000256" key="1">
    <source>
        <dbReference type="ARBA" id="ARBA00007406"/>
    </source>
</evidence>
<evidence type="ECO:0000256" key="3">
    <source>
        <dbReference type="RuleBase" id="RU000397"/>
    </source>
</evidence>
<keyword evidence="6" id="KW-1185">Reference proteome</keyword>
<reference evidence="5 6" key="2">
    <citation type="submission" date="2020-11" db="EMBL/GenBank/DDBJ databases">
        <title>Description of novel Gluconobacter species.</title>
        <authorList>
            <person name="Cleenwerck I."/>
            <person name="Cnockaert M."/>
            <person name="Borremans W."/>
            <person name="Wieme A.D."/>
            <person name="De Vuyst L."/>
            <person name="Vandamme P."/>
        </authorList>
    </citation>
    <scope>NUCLEOTIDE SEQUENCE [LARGE SCALE GENOMIC DNA]</scope>
    <source>
        <strain evidence="5 6">LMG 1745</strain>
    </source>
</reference>
<dbReference type="Gene3D" id="3.40.50.720">
    <property type="entry name" value="NAD(P)-binding Rossmann-like Domain"/>
    <property type="match status" value="1"/>
</dbReference>
<dbReference type="InterPro" id="IPR020829">
    <property type="entry name" value="GlycerAld_3-P_DH_cat"/>
</dbReference>
<comment type="similarity">
    <text evidence="1 3">Belongs to the glyceraldehyde-3-phosphate dehydrogenase family.</text>
</comment>
<evidence type="ECO:0000313" key="6">
    <source>
        <dbReference type="Proteomes" id="UP000662701"/>
    </source>
</evidence>
<dbReference type="SMART" id="SM00846">
    <property type="entry name" value="Gp_dh_N"/>
    <property type="match status" value="1"/>
</dbReference>
<dbReference type="PRINTS" id="PR00078">
    <property type="entry name" value="G3PDHDRGNASE"/>
</dbReference>
<dbReference type="InterPro" id="IPR036291">
    <property type="entry name" value="NAD(P)-bd_dom_sf"/>
</dbReference>
<dbReference type="SUPFAM" id="SSF55347">
    <property type="entry name" value="Glyceraldehyde-3-phosphate dehydrogenase-like, C-terminal domain"/>
    <property type="match status" value="1"/>
</dbReference>
<dbReference type="InterPro" id="IPR020831">
    <property type="entry name" value="GlycerAld/Erythrose_P_DH"/>
</dbReference>
<dbReference type="PANTHER" id="PTHR43148">
    <property type="entry name" value="GLYCERALDEHYDE-3-PHOSPHATE DEHYDROGENASE 2"/>
    <property type="match status" value="1"/>
</dbReference>
<feature type="domain" description="Glyceraldehyde 3-phosphate dehydrogenase NAD(P) binding" evidence="4">
    <location>
        <begin position="3"/>
        <end position="156"/>
    </location>
</feature>
<dbReference type="RefSeq" id="WP_194261035.1">
    <property type="nucleotide sequence ID" value="NZ_JABCQH010000001.1"/>
</dbReference>
<accession>A0ABR9YRP7</accession>
<dbReference type="Pfam" id="PF00044">
    <property type="entry name" value="Gp_dh_N"/>
    <property type="match status" value="1"/>
</dbReference>
<reference evidence="6" key="1">
    <citation type="submission" date="2020-04" db="EMBL/GenBank/DDBJ databases">
        <title>Description of novel Gluconacetobacter.</title>
        <authorList>
            <person name="Sombolestani A."/>
        </authorList>
    </citation>
    <scope>NUCLEOTIDE SEQUENCE [LARGE SCALE GENOMIC DNA]</scope>
    <source>
        <strain evidence="6">LMG 1745</strain>
    </source>
</reference>
<sequence>MAVKIGINGFGRIGRLTLRSIIESGRTDIVPVVINGPGSVEDKVHMLVYDSIHGRFSGKVRLEGDHLTIEAQGRTYGPIRISSERDPAALNLDGVDVAMECSGLFTSKQAVQPLLQAGARKVLISAPASDVDATIVYGVNHGALRPGMTVVSNGSCTTNCLAPLVKIVDEAFGIECGYMLTVHSYTGDQQIVDRRHRDLRRARAAGLNMVPTSTGAAKAIDLVLPHLKGRLSGSSLRVPTPNVSMVALDFMPSRAPSSVDEVNAVFHDAATGALAGILDYSDAMLVSSDFNHSLASSNFDATQTSLIRNGEMVHVCSWYDNEWGFSNRMIDTAVFMALQSD</sequence>
<dbReference type="EMBL" id="JABCQH010000001">
    <property type="protein sequence ID" value="MBF0887004.1"/>
    <property type="molecule type" value="Genomic_DNA"/>
</dbReference>
<proteinExistence type="inferred from homology"/>
<dbReference type="InterPro" id="IPR006424">
    <property type="entry name" value="Glyceraldehyde-3-P_DH_1"/>
</dbReference>
<keyword evidence="2" id="KW-0560">Oxidoreductase</keyword>
<dbReference type="Proteomes" id="UP000662701">
    <property type="component" value="Unassembled WGS sequence"/>
</dbReference>
<dbReference type="InterPro" id="IPR020828">
    <property type="entry name" value="GlycerAld_3-P_DH_NAD(P)-bd"/>
</dbReference>
<dbReference type="Pfam" id="PF02800">
    <property type="entry name" value="Gp_dh_C"/>
    <property type="match status" value="1"/>
</dbReference>
<dbReference type="CDD" id="cd05214">
    <property type="entry name" value="GAPDH_I_N"/>
    <property type="match status" value="1"/>
</dbReference>
<evidence type="ECO:0000313" key="5">
    <source>
        <dbReference type="EMBL" id="MBF0887004.1"/>
    </source>
</evidence>
<dbReference type="Gene3D" id="3.30.360.10">
    <property type="entry name" value="Dihydrodipicolinate Reductase, domain 2"/>
    <property type="match status" value="1"/>
</dbReference>
<gene>
    <name evidence="5" type="primary">gap</name>
    <name evidence="5" type="ORF">HKD19_00380</name>
</gene>
<comment type="caution">
    <text evidence="5">The sequence shown here is derived from an EMBL/GenBank/DDBJ whole genome shotgun (WGS) entry which is preliminary data.</text>
</comment>
<organism evidence="5 6">
    <name type="scientific">Gluconobacter cadivus</name>
    <dbReference type="NCBI Taxonomy" id="2728101"/>
    <lineage>
        <taxon>Bacteria</taxon>
        <taxon>Pseudomonadati</taxon>
        <taxon>Pseudomonadota</taxon>
        <taxon>Alphaproteobacteria</taxon>
        <taxon>Acetobacterales</taxon>
        <taxon>Acetobacteraceae</taxon>
        <taxon>Gluconobacter</taxon>
    </lineage>
</organism>
<name>A0ABR9YRP7_9PROT</name>
<protein>
    <submittedName>
        <fullName evidence="5">Type I glyceraldehyde-3-phosphate dehydrogenase</fullName>
    </submittedName>
</protein>
<dbReference type="NCBIfam" id="TIGR01534">
    <property type="entry name" value="GAPDH-I"/>
    <property type="match status" value="1"/>
</dbReference>
<dbReference type="SUPFAM" id="SSF51735">
    <property type="entry name" value="NAD(P)-binding Rossmann-fold domains"/>
    <property type="match status" value="1"/>
</dbReference>
<dbReference type="PIRSF" id="PIRSF000149">
    <property type="entry name" value="GAP_DH"/>
    <property type="match status" value="1"/>
</dbReference>